<dbReference type="AlphaFoldDB" id="A0A8H5BAL4"/>
<reference evidence="2 3" key="1">
    <citation type="journal article" date="2020" name="ISME J.">
        <title>Uncovering the hidden diversity of litter-decomposition mechanisms in mushroom-forming fungi.</title>
        <authorList>
            <person name="Floudas D."/>
            <person name="Bentzer J."/>
            <person name="Ahren D."/>
            <person name="Johansson T."/>
            <person name="Persson P."/>
            <person name="Tunlid A."/>
        </authorList>
    </citation>
    <scope>NUCLEOTIDE SEQUENCE [LARGE SCALE GENOMIC DNA]</scope>
    <source>
        <strain evidence="2 3">CBS 101986</strain>
    </source>
</reference>
<sequence length="96" mass="10539">MDRRDNIVSPPHSPHLVVLGVKLLVQVLRHQTSFRACQEDKFIDGDCDLEDYSHQCAETMISRADLSSPSWTKPAGGPRATTSCSSASSKDPQAQQ</sequence>
<feature type="compositionally biased region" description="Polar residues" evidence="1">
    <location>
        <begin position="80"/>
        <end position="96"/>
    </location>
</feature>
<evidence type="ECO:0000256" key="1">
    <source>
        <dbReference type="SAM" id="MobiDB-lite"/>
    </source>
</evidence>
<proteinExistence type="predicted"/>
<comment type="caution">
    <text evidence="2">The sequence shown here is derived from an EMBL/GenBank/DDBJ whole genome shotgun (WGS) entry which is preliminary data.</text>
</comment>
<dbReference type="EMBL" id="JAACJJ010000029">
    <property type="protein sequence ID" value="KAF5319336.1"/>
    <property type="molecule type" value="Genomic_DNA"/>
</dbReference>
<organism evidence="2 3">
    <name type="scientific">Psilocybe cf. subviscida</name>
    <dbReference type="NCBI Taxonomy" id="2480587"/>
    <lineage>
        <taxon>Eukaryota</taxon>
        <taxon>Fungi</taxon>
        <taxon>Dikarya</taxon>
        <taxon>Basidiomycota</taxon>
        <taxon>Agaricomycotina</taxon>
        <taxon>Agaricomycetes</taxon>
        <taxon>Agaricomycetidae</taxon>
        <taxon>Agaricales</taxon>
        <taxon>Agaricineae</taxon>
        <taxon>Strophariaceae</taxon>
        <taxon>Psilocybe</taxon>
    </lineage>
</organism>
<evidence type="ECO:0000313" key="3">
    <source>
        <dbReference type="Proteomes" id="UP000567179"/>
    </source>
</evidence>
<dbReference type="Proteomes" id="UP000567179">
    <property type="component" value="Unassembled WGS sequence"/>
</dbReference>
<keyword evidence="3" id="KW-1185">Reference proteome</keyword>
<accession>A0A8H5BAL4</accession>
<name>A0A8H5BAL4_9AGAR</name>
<feature type="region of interest" description="Disordered" evidence="1">
    <location>
        <begin position="65"/>
        <end position="96"/>
    </location>
</feature>
<gene>
    <name evidence="2" type="ORF">D9619_008899</name>
</gene>
<dbReference type="OrthoDB" id="538223at2759"/>
<evidence type="ECO:0000313" key="2">
    <source>
        <dbReference type="EMBL" id="KAF5319336.1"/>
    </source>
</evidence>
<protein>
    <submittedName>
        <fullName evidence="2">Uncharacterized protein</fullName>
    </submittedName>
</protein>